<reference evidence="5 6" key="1">
    <citation type="submission" date="2020-09" db="EMBL/GenBank/DDBJ databases">
        <title>Echinicola sp. CAU 1574 isolated from sand of Sido Beach.</title>
        <authorList>
            <person name="Kim W."/>
        </authorList>
    </citation>
    <scope>NUCLEOTIDE SEQUENCE [LARGE SCALE GENOMIC DNA]</scope>
    <source>
        <strain evidence="5 6">CAU 1574</strain>
    </source>
</reference>
<sequence>MNVLIIEDENLAAEKLEQMLKKYDSKLHVLANLTSVQETVDWLREKPSPDLIMMDIRIDDGLCFEIFQQIEVSSPVIFTTAYDQYAIKAFEVHSIDYLLKPIQYEKLVQSMEKLKRLQSGFQREPNGLNVDQILSAIQENQTAYKSRFLVKAGTKIKSIKTEQIAYIYTERKLNLLVTNKGDKYPLDQSLDDLIQVLDPQLFFRANRQLILHIDAVSEIHPYFKGRVKLQVSPDLDSEIIISSEKTPLFKAWLDQ</sequence>
<dbReference type="EMBL" id="JACYTQ010000012">
    <property type="protein sequence ID" value="MBD8491316.1"/>
    <property type="molecule type" value="Genomic_DNA"/>
</dbReference>
<evidence type="ECO:0000259" key="3">
    <source>
        <dbReference type="PROSITE" id="PS50110"/>
    </source>
</evidence>
<dbReference type="InterPro" id="IPR046947">
    <property type="entry name" value="LytR-like"/>
</dbReference>
<gene>
    <name evidence="5" type="ORF">IFO69_21365</name>
</gene>
<dbReference type="Pfam" id="PF00072">
    <property type="entry name" value="Response_reg"/>
    <property type="match status" value="1"/>
</dbReference>
<feature type="coiled-coil region" evidence="2">
    <location>
        <begin position="6"/>
        <end position="33"/>
    </location>
</feature>
<name>A0ABR9ASH0_9BACT</name>
<dbReference type="SMART" id="SM00850">
    <property type="entry name" value="LytTR"/>
    <property type="match status" value="1"/>
</dbReference>
<feature type="domain" description="Response regulatory" evidence="3">
    <location>
        <begin position="2"/>
        <end position="115"/>
    </location>
</feature>
<protein>
    <submittedName>
        <fullName evidence="5">Response regulator transcription factor</fullName>
    </submittedName>
</protein>
<dbReference type="InterPro" id="IPR007492">
    <property type="entry name" value="LytTR_DNA-bd_dom"/>
</dbReference>
<evidence type="ECO:0000313" key="6">
    <source>
        <dbReference type="Proteomes" id="UP000647133"/>
    </source>
</evidence>
<organism evidence="5 6">
    <name type="scientific">Echinicola arenosa</name>
    <dbReference type="NCBI Taxonomy" id="2774144"/>
    <lineage>
        <taxon>Bacteria</taxon>
        <taxon>Pseudomonadati</taxon>
        <taxon>Bacteroidota</taxon>
        <taxon>Cytophagia</taxon>
        <taxon>Cytophagales</taxon>
        <taxon>Cyclobacteriaceae</taxon>
        <taxon>Echinicola</taxon>
    </lineage>
</organism>
<dbReference type="Gene3D" id="2.40.50.1020">
    <property type="entry name" value="LytTr DNA-binding domain"/>
    <property type="match status" value="1"/>
</dbReference>
<dbReference type="Proteomes" id="UP000647133">
    <property type="component" value="Unassembled WGS sequence"/>
</dbReference>
<evidence type="ECO:0000256" key="1">
    <source>
        <dbReference type="PROSITE-ProRule" id="PRU00169"/>
    </source>
</evidence>
<dbReference type="SUPFAM" id="SSF52172">
    <property type="entry name" value="CheY-like"/>
    <property type="match status" value="1"/>
</dbReference>
<feature type="domain" description="HTH LytTR-type" evidence="4">
    <location>
        <begin position="148"/>
        <end position="255"/>
    </location>
</feature>
<dbReference type="PANTHER" id="PTHR37299">
    <property type="entry name" value="TRANSCRIPTIONAL REGULATOR-RELATED"/>
    <property type="match status" value="1"/>
</dbReference>
<dbReference type="SMART" id="SM00448">
    <property type="entry name" value="REC"/>
    <property type="match status" value="1"/>
</dbReference>
<keyword evidence="1" id="KW-0597">Phosphoprotein</keyword>
<accession>A0ABR9ASH0</accession>
<keyword evidence="2" id="KW-0175">Coiled coil</keyword>
<dbReference type="InterPro" id="IPR011006">
    <property type="entry name" value="CheY-like_superfamily"/>
</dbReference>
<proteinExistence type="predicted"/>
<dbReference type="PANTHER" id="PTHR37299:SF1">
    <property type="entry name" value="STAGE 0 SPORULATION PROTEIN A HOMOLOG"/>
    <property type="match status" value="1"/>
</dbReference>
<feature type="modified residue" description="4-aspartylphosphate" evidence="1">
    <location>
        <position position="55"/>
    </location>
</feature>
<dbReference type="InterPro" id="IPR001789">
    <property type="entry name" value="Sig_transdc_resp-reg_receiver"/>
</dbReference>
<dbReference type="PROSITE" id="PS50110">
    <property type="entry name" value="RESPONSE_REGULATORY"/>
    <property type="match status" value="1"/>
</dbReference>
<dbReference type="PROSITE" id="PS50930">
    <property type="entry name" value="HTH_LYTTR"/>
    <property type="match status" value="1"/>
</dbReference>
<dbReference type="Gene3D" id="3.40.50.2300">
    <property type="match status" value="1"/>
</dbReference>
<dbReference type="Pfam" id="PF04397">
    <property type="entry name" value="LytTR"/>
    <property type="match status" value="1"/>
</dbReference>
<evidence type="ECO:0000256" key="2">
    <source>
        <dbReference type="SAM" id="Coils"/>
    </source>
</evidence>
<comment type="caution">
    <text evidence="5">The sequence shown here is derived from an EMBL/GenBank/DDBJ whole genome shotgun (WGS) entry which is preliminary data.</text>
</comment>
<evidence type="ECO:0000313" key="5">
    <source>
        <dbReference type="EMBL" id="MBD8491316.1"/>
    </source>
</evidence>
<keyword evidence="6" id="KW-1185">Reference proteome</keyword>
<dbReference type="RefSeq" id="WP_192012190.1">
    <property type="nucleotide sequence ID" value="NZ_JACYTQ010000012.1"/>
</dbReference>
<evidence type="ECO:0000259" key="4">
    <source>
        <dbReference type="PROSITE" id="PS50930"/>
    </source>
</evidence>